<comment type="cofactor">
    <cofactor evidence="1">
        <name>FAD</name>
        <dbReference type="ChEBI" id="CHEBI:57692"/>
    </cofactor>
</comment>
<keyword evidence="2" id="KW-0285">Flavoprotein</keyword>
<evidence type="ECO:0000313" key="6">
    <source>
        <dbReference type="EMBL" id="NBH60980.1"/>
    </source>
</evidence>
<evidence type="ECO:0000256" key="2">
    <source>
        <dbReference type="ARBA" id="ARBA00022630"/>
    </source>
</evidence>
<dbReference type="AlphaFoldDB" id="A0A845QG91"/>
<keyword evidence="3" id="KW-0274">FAD</keyword>
<dbReference type="Gene3D" id="3.50.50.60">
    <property type="entry name" value="FAD/NAD(P)-binding domain"/>
    <property type="match status" value="1"/>
</dbReference>
<dbReference type="Proteomes" id="UP000446866">
    <property type="component" value="Unassembled WGS sequence"/>
</dbReference>
<dbReference type="InterPro" id="IPR023166">
    <property type="entry name" value="BaiN-like_dom_sf"/>
</dbReference>
<dbReference type="RefSeq" id="WP_160201257.1">
    <property type="nucleotide sequence ID" value="NZ_QXWK01000008.1"/>
</dbReference>
<dbReference type="Gene3D" id="1.10.8.260">
    <property type="entry name" value="HI0933 insert domain-like"/>
    <property type="match status" value="1"/>
</dbReference>
<dbReference type="NCBIfam" id="TIGR00275">
    <property type="entry name" value="aminoacetone oxidase family FAD-binding enzyme"/>
    <property type="match status" value="1"/>
</dbReference>
<dbReference type="SUPFAM" id="SSF51905">
    <property type="entry name" value="FAD/NAD(P)-binding domain"/>
    <property type="match status" value="1"/>
</dbReference>
<dbReference type="PANTHER" id="PTHR42887:SF2">
    <property type="entry name" value="OS12G0638800 PROTEIN"/>
    <property type="match status" value="1"/>
</dbReference>
<dbReference type="InterPro" id="IPR004792">
    <property type="entry name" value="BaiN-like"/>
</dbReference>
<comment type="caution">
    <text evidence="6">The sequence shown here is derived from an EMBL/GenBank/DDBJ whole genome shotgun (WGS) entry which is preliminary data.</text>
</comment>
<evidence type="ECO:0000256" key="1">
    <source>
        <dbReference type="ARBA" id="ARBA00001974"/>
    </source>
</evidence>
<evidence type="ECO:0000256" key="3">
    <source>
        <dbReference type="ARBA" id="ARBA00022827"/>
    </source>
</evidence>
<feature type="domain" description="RsdA/BaiN/AoA(So)-like insert" evidence="5">
    <location>
        <begin position="195"/>
        <end position="341"/>
    </location>
</feature>
<dbReference type="Gene3D" id="2.40.30.10">
    <property type="entry name" value="Translation factors"/>
    <property type="match status" value="1"/>
</dbReference>
<dbReference type="InterPro" id="IPR055178">
    <property type="entry name" value="RsdA/BaiN/AoA(So)-like_dom"/>
</dbReference>
<evidence type="ECO:0000259" key="5">
    <source>
        <dbReference type="Pfam" id="PF22780"/>
    </source>
</evidence>
<dbReference type="InterPro" id="IPR036188">
    <property type="entry name" value="FAD/NAD-bd_sf"/>
</dbReference>
<evidence type="ECO:0000259" key="4">
    <source>
        <dbReference type="Pfam" id="PF03486"/>
    </source>
</evidence>
<feature type="domain" description="RsdA/BaiN/AoA(So)-like Rossmann fold-like" evidence="4">
    <location>
        <begin position="4"/>
        <end position="393"/>
    </location>
</feature>
<dbReference type="SUPFAM" id="SSF160996">
    <property type="entry name" value="HI0933 insert domain-like"/>
    <property type="match status" value="1"/>
</dbReference>
<dbReference type="Pfam" id="PF03486">
    <property type="entry name" value="HI0933_like"/>
    <property type="match status" value="1"/>
</dbReference>
<dbReference type="Pfam" id="PF22780">
    <property type="entry name" value="HI0933_like_1st"/>
    <property type="match status" value="1"/>
</dbReference>
<reference evidence="6 7" key="1">
    <citation type="submission" date="2018-08" db="EMBL/GenBank/DDBJ databases">
        <title>Murine metabolic-syndrome-specific gut microbial biobank.</title>
        <authorList>
            <person name="Liu C."/>
        </authorList>
    </citation>
    <scope>NUCLEOTIDE SEQUENCE [LARGE SCALE GENOMIC DNA]</scope>
    <source>
        <strain evidence="6 7">28</strain>
    </source>
</reference>
<dbReference type="PANTHER" id="PTHR42887">
    <property type="entry name" value="OS12G0638800 PROTEIN"/>
    <property type="match status" value="1"/>
</dbReference>
<gene>
    <name evidence="6" type="ORF">D0435_04850</name>
</gene>
<evidence type="ECO:0000313" key="7">
    <source>
        <dbReference type="Proteomes" id="UP000446866"/>
    </source>
</evidence>
<name>A0A845QG91_9FIRM</name>
<keyword evidence="7" id="KW-1185">Reference proteome</keyword>
<dbReference type="EMBL" id="QXWK01000008">
    <property type="protein sequence ID" value="NBH60980.1"/>
    <property type="molecule type" value="Genomic_DNA"/>
</dbReference>
<proteinExistence type="predicted"/>
<dbReference type="InterPro" id="IPR057661">
    <property type="entry name" value="RsdA/BaiN/AoA(So)_Rossmann"/>
</dbReference>
<organism evidence="6 7">
    <name type="scientific">Anaerotruncus colihominis</name>
    <dbReference type="NCBI Taxonomy" id="169435"/>
    <lineage>
        <taxon>Bacteria</taxon>
        <taxon>Bacillati</taxon>
        <taxon>Bacillota</taxon>
        <taxon>Clostridia</taxon>
        <taxon>Eubacteriales</taxon>
        <taxon>Oscillospiraceae</taxon>
        <taxon>Anaerotruncus</taxon>
    </lineage>
</organism>
<sequence>MIYDCIIVGAGASGLFCSAAFPTEINGLILEKTKKPGTKLLMSGAGQCNITHSGSIKNFISMYGKNGSKIRSCLYKYNNLHLQDFLCKNDVPTWEREDGKIFPKSMRAKDIRDMLLRKGRENGFSILYNSSVTSIVQHNSLWQVCTNADSYLCKNLVIAAGGRSFPQTGSDGSIFKVLTENQKEDQPRLDLAPLRPALTPVNVASYPYSNLSGISFKNAGLSIWRNGKLCTRGNGPLLFTHENFSGPLILNFSKVITKNDKIVLNYLYPSEKTEILDKINYVMQNRNKQLINLLANELKLPKSFLKEVIAVTCEKPKAIAEKLTADTFTVTSPGGYQKAMVTAGGIALSEINCKTMECSRYPGLFIIGEVLDIDGATGGYNLQFAYSSACAASNTINYTLENQLLKLNKI</sequence>
<accession>A0A845QG91</accession>
<protein>
    <submittedName>
        <fullName evidence="6">Aminoacetone oxidase family FAD-binding enzyme</fullName>
    </submittedName>
</protein>